<evidence type="ECO:0000313" key="2">
    <source>
        <dbReference type="EMBL" id="SFT53980.1"/>
    </source>
</evidence>
<gene>
    <name evidence="2" type="ORF">SAMN04487956_10730</name>
</gene>
<dbReference type="Proteomes" id="UP000199594">
    <property type="component" value="Unassembled WGS sequence"/>
</dbReference>
<accession>A0A1I6YU34</accession>
<evidence type="ECO:0000313" key="3">
    <source>
        <dbReference type="Proteomes" id="UP000199594"/>
    </source>
</evidence>
<reference evidence="2 3" key="1">
    <citation type="submission" date="2016-10" db="EMBL/GenBank/DDBJ databases">
        <authorList>
            <person name="de Groot N.N."/>
        </authorList>
    </citation>
    <scope>NUCLEOTIDE SEQUENCE [LARGE SCALE GENOMIC DNA]</scope>
    <source>
        <strain evidence="2 3">CGMCC 1.6493</strain>
    </source>
</reference>
<evidence type="ECO:0000259" key="1">
    <source>
        <dbReference type="Pfam" id="PF06889"/>
    </source>
</evidence>
<dbReference type="InterPro" id="IPR009677">
    <property type="entry name" value="DUF1266"/>
</dbReference>
<feature type="domain" description="DUF1266" evidence="1">
    <location>
        <begin position="199"/>
        <end position="356"/>
    </location>
</feature>
<dbReference type="AlphaFoldDB" id="A0A1I6YU34"/>
<dbReference type="EMBL" id="FPAQ01000007">
    <property type="protein sequence ID" value="SFT53980.1"/>
    <property type="molecule type" value="Genomic_DNA"/>
</dbReference>
<sequence length="821" mass="92059">MVDPLNAWWAQQLVLCDWAFAPDPLTVDAETAVARLSALGVVDRGELGWCLLESLGTGGQVAPARLLAGLELIALAGSAGWLSEARARGWAQQLAEEIATHHSSLDAWLSALLRARSADGWVRGDDGFYEACEALAVLEHDGAGVTWEMLQEWLAHHPRQAPLWPAAPEHQVWRLRAAFSPVLELPAGAHDWQRLEAWLVEAWQIHDRDELLRSLLWLAAQGDRQGWDLDAARLLEADGAARRQWQDALDGVERDYGRVLLGFLDRGEPLEWAAWDWLRLVDLAWAGACLGWLDEQEAQDFAHHGADLLLRRYSDWTALVRGYQRGRSLFEGRNMLPALEADWSLLLHSPVSPWKTSLQGLVPDELIEASRDALRAWRRDPRHWVLALAAVREPEFTARQGTTPPVLPATRREEARHYLAETLDLHADEGVDALSRYWLPAQAHHLNQLAADAAHGALPAAETPFGHAIPKELAGRDGLKQASRHAATIHMAEKFAFHLQMAMDSGDFDATRLAALARSLQGSLCRFYPDARRLLQAWAQWESLLPEPEQPPMLAEIRWHLEDPGSLFHWLDWRVGEWCEPGPRPTLWHFTAMALVGPLNSPAWSLPQPESQRECAAIREWVDGHYALHGAAELTEFLDYLIEAGDRQEYQINYAPYTLNRGRLASEIAILESDECSEEEGAHLLRLKRVRDDEDGCNDIDLAAWDIAQAVDLAIAGRQLGWLEEPAFLRLLERAHGLVSEHYAGWEEYARGLHAGFSFFMGETPERESFLAGFRQALVAWLSGAPPLAGAWASLDFPGARPRHWAPLHIDTLPGDHRTLH</sequence>
<feature type="domain" description="DUF1266" evidence="1">
    <location>
        <begin position="629"/>
        <end position="770"/>
    </location>
</feature>
<proteinExistence type="predicted"/>
<dbReference type="Pfam" id="PF06889">
    <property type="entry name" value="DUF1266"/>
    <property type="match status" value="2"/>
</dbReference>
<dbReference type="RefSeq" id="WP_089847828.1">
    <property type="nucleotide sequence ID" value="NZ_FPAQ01000007.1"/>
</dbReference>
<organism evidence="2 3">
    <name type="scientific">Halomonas saccharevitans</name>
    <dbReference type="NCBI Taxonomy" id="416872"/>
    <lineage>
        <taxon>Bacteria</taxon>
        <taxon>Pseudomonadati</taxon>
        <taxon>Pseudomonadota</taxon>
        <taxon>Gammaproteobacteria</taxon>
        <taxon>Oceanospirillales</taxon>
        <taxon>Halomonadaceae</taxon>
        <taxon>Halomonas</taxon>
    </lineage>
</organism>
<protein>
    <recommendedName>
        <fullName evidence="1">DUF1266 domain-containing protein</fullName>
    </recommendedName>
</protein>
<dbReference type="OrthoDB" id="6177842at2"/>
<name>A0A1I6YU34_9GAMM</name>